<reference evidence="2" key="1">
    <citation type="journal article" date="2014" name="Int. J. Syst. Evol. Microbiol.">
        <title>Complete genome sequence of Corynebacterium casei LMG S-19264T (=DSM 44701T), isolated from a smear-ripened cheese.</title>
        <authorList>
            <consortium name="US DOE Joint Genome Institute (JGI-PGF)"/>
            <person name="Walter F."/>
            <person name="Albersmeier A."/>
            <person name="Kalinowski J."/>
            <person name="Ruckert C."/>
        </authorList>
    </citation>
    <scope>NUCLEOTIDE SEQUENCE</scope>
    <source>
        <strain evidence="2">JCM 31311</strain>
    </source>
</reference>
<keyword evidence="1" id="KW-0812">Transmembrane</keyword>
<feature type="transmembrane region" description="Helical" evidence="1">
    <location>
        <begin position="477"/>
        <end position="497"/>
    </location>
</feature>
<feature type="transmembrane region" description="Helical" evidence="1">
    <location>
        <begin position="450"/>
        <end position="470"/>
    </location>
</feature>
<feature type="transmembrane region" description="Helical" evidence="1">
    <location>
        <begin position="67"/>
        <end position="93"/>
    </location>
</feature>
<sequence length="692" mass="74094">MCLTGVDYFSTLGYQPGIAALAAGAVSPLATLVLVALTLFGALPVYARVAQVSPHGEGSISMLERLLGYWPGKLLVLVLLGFMATDFIITITLSAADAAAHLIENPYFRSTLAGQQIPVTLALVLLLGAVFLRGFREAIGISVFLVAVYLGLNAVIMGRSLLDVASAPVYWQNWRAALFSGHASPLALVGVSLLVFPKLALGLSGFETGVAVMPQVRGSLGDLASHPEGRIRHTRRLLMTAALIMSVFLVVSSFVTTLLIAPPAFWPETTTTTTVSARDLAAGTARVQVGLDDSSGPKRTATLTLPAGAKGRFQMPTSVLPGDARGRLLMTVTVQPPSAAVLPPLPPDRVSVTVFKPQGAANGRALAYLAHRRFGNTFGTIYDFSTIFILWFAGASAMAGLVNIVPRFLPRYGMAPEWTSAGRPLVLIYTLAAVVVTLVFRANVDAQGGAYATGVLVLMTSASVAVALLARERRERVFPIFVVIALVFIYTTIANMIERPEGLVIGSIFILLILSVSLASRILRSFELRVSSVTLSESALSVLQNVPDRPLRFVAHHPGKSTEDEYHIKEMRARQLAHLPGNDPFLFLEVEVEDASDFSDAVEVDGLSVGPYRILRARGSSVPNTIAALLLHLRSQGVPPPQIYFQWSNASPLPAALRFLVAGEGDVPPLTHEILRRSEPDKRQRPVVHVGG</sequence>
<dbReference type="AlphaFoldDB" id="A0A918C5Y1"/>
<organism evidence="2 3">
    <name type="scientific">Deinococcus ruber</name>
    <dbReference type="NCBI Taxonomy" id="1848197"/>
    <lineage>
        <taxon>Bacteria</taxon>
        <taxon>Thermotogati</taxon>
        <taxon>Deinococcota</taxon>
        <taxon>Deinococci</taxon>
        <taxon>Deinococcales</taxon>
        <taxon>Deinococcaceae</taxon>
        <taxon>Deinococcus</taxon>
    </lineage>
</organism>
<feature type="transmembrane region" description="Helical" evidence="1">
    <location>
        <begin position="113"/>
        <end position="132"/>
    </location>
</feature>
<name>A0A918C5Y1_9DEIO</name>
<feature type="transmembrane region" description="Helical" evidence="1">
    <location>
        <begin position="503"/>
        <end position="523"/>
    </location>
</feature>
<feature type="transmembrane region" description="Helical" evidence="1">
    <location>
        <begin position="139"/>
        <end position="162"/>
    </location>
</feature>
<reference evidence="2" key="2">
    <citation type="submission" date="2020-09" db="EMBL/GenBank/DDBJ databases">
        <authorList>
            <person name="Sun Q."/>
            <person name="Ohkuma M."/>
        </authorList>
    </citation>
    <scope>NUCLEOTIDE SEQUENCE</scope>
    <source>
        <strain evidence="2">JCM 31311</strain>
    </source>
</reference>
<gene>
    <name evidence="2" type="ORF">GCM10008957_21320</name>
</gene>
<keyword evidence="1" id="KW-0472">Membrane</keyword>
<dbReference type="Proteomes" id="UP000603865">
    <property type="component" value="Unassembled WGS sequence"/>
</dbReference>
<feature type="transmembrane region" description="Helical" evidence="1">
    <location>
        <begin position="237"/>
        <end position="261"/>
    </location>
</feature>
<keyword evidence="1" id="KW-1133">Transmembrane helix</keyword>
<feature type="transmembrane region" description="Helical" evidence="1">
    <location>
        <begin position="174"/>
        <end position="196"/>
    </location>
</feature>
<feature type="transmembrane region" description="Helical" evidence="1">
    <location>
        <begin position="18"/>
        <end position="46"/>
    </location>
</feature>
<evidence type="ECO:0000256" key="1">
    <source>
        <dbReference type="SAM" id="Phobius"/>
    </source>
</evidence>
<proteinExistence type="predicted"/>
<feature type="transmembrane region" description="Helical" evidence="1">
    <location>
        <begin position="384"/>
        <end position="405"/>
    </location>
</feature>
<dbReference type="EMBL" id="BMQL01000010">
    <property type="protein sequence ID" value="GGR08322.1"/>
    <property type="molecule type" value="Genomic_DNA"/>
</dbReference>
<evidence type="ECO:0000313" key="3">
    <source>
        <dbReference type="Proteomes" id="UP000603865"/>
    </source>
</evidence>
<keyword evidence="3" id="KW-1185">Reference proteome</keyword>
<feature type="transmembrane region" description="Helical" evidence="1">
    <location>
        <begin position="426"/>
        <end position="444"/>
    </location>
</feature>
<evidence type="ECO:0000313" key="2">
    <source>
        <dbReference type="EMBL" id="GGR08322.1"/>
    </source>
</evidence>
<accession>A0A918C5Y1</accession>
<protein>
    <recommendedName>
        <fullName evidence="4">Amino acid transporter</fullName>
    </recommendedName>
</protein>
<comment type="caution">
    <text evidence="2">The sequence shown here is derived from an EMBL/GenBank/DDBJ whole genome shotgun (WGS) entry which is preliminary data.</text>
</comment>
<evidence type="ECO:0008006" key="4">
    <source>
        <dbReference type="Google" id="ProtNLM"/>
    </source>
</evidence>